<feature type="compositionally biased region" description="Pro residues" evidence="5">
    <location>
        <begin position="149"/>
        <end position="180"/>
    </location>
</feature>
<feature type="region of interest" description="Disordered" evidence="5">
    <location>
        <begin position="314"/>
        <end position="337"/>
    </location>
</feature>
<feature type="region of interest" description="Disordered" evidence="5">
    <location>
        <begin position="61"/>
        <end position="81"/>
    </location>
</feature>
<feature type="compositionally biased region" description="Basic residues" evidence="5">
    <location>
        <begin position="71"/>
        <end position="81"/>
    </location>
</feature>
<feature type="domain" description="PH" evidence="6">
    <location>
        <begin position="180"/>
        <end position="274"/>
    </location>
</feature>
<dbReference type="PANTHER" id="PTHR14338">
    <property type="entry name" value="ACTIN FILAMENT-ASSOCIATED PROTEIN 1 FAMILY MEMBER"/>
    <property type="match status" value="1"/>
</dbReference>
<dbReference type="InterPro" id="IPR011993">
    <property type="entry name" value="PH-like_dom_sf"/>
</dbReference>
<feature type="compositionally biased region" description="Pro residues" evidence="5">
    <location>
        <begin position="130"/>
        <end position="139"/>
    </location>
</feature>
<sequence>MGGRSGTGFAIFSISHGHMGGPLVIPIAFCLILTVKKKCSAGLKLSNLMNLGRKKSTSLEPVERSLETSRYGKHRVKRGASRRQAQYQALTACLRETMILYSQQALPIPSCICIPIPSCICIPSAAPSPPASASPPAAPSPASASLPEAPSPPASSSPPAAPSPPASASPPAAPSPPASTSPPAGYLNVLVNSQWKSRWCSVRDNHLHFYQDRNRSKVAQQPLSLVGCEVVPDPSPDHLYSFRILHKGEELAKLEAKSSQEMGHWLGLLLSESGSKTDPEEFTYDYVDADRVSCIALGQLEPWVAESTGFHPALPTAGRCKAQEQPSGGPAQSQELS</sequence>
<name>A0ABQ9UPM3_SAGOE</name>
<keyword evidence="3" id="KW-0677">Repeat</keyword>
<dbReference type="SUPFAM" id="SSF50729">
    <property type="entry name" value="PH domain-like"/>
    <property type="match status" value="1"/>
</dbReference>
<feature type="region of interest" description="Disordered" evidence="5">
    <location>
        <begin position="130"/>
        <end position="181"/>
    </location>
</feature>
<dbReference type="PROSITE" id="PS50003">
    <property type="entry name" value="PH_DOMAIN"/>
    <property type="match status" value="1"/>
</dbReference>
<dbReference type="InterPro" id="IPR030113">
    <property type="entry name" value="AFAP"/>
</dbReference>
<evidence type="ECO:0000256" key="4">
    <source>
        <dbReference type="ARBA" id="ARBA00023054"/>
    </source>
</evidence>
<evidence type="ECO:0000256" key="2">
    <source>
        <dbReference type="ARBA" id="ARBA00022490"/>
    </source>
</evidence>
<dbReference type="Proteomes" id="UP001266305">
    <property type="component" value="Unassembled WGS sequence"/>
</dbReference>
<accession>A0ABQ9UPM3</accession>
<organism evidence="7 8">
    <name type="scientific">Saguinus oedipus</name>
    <name type="common">Cotton-top tamarin</name>
    <name type="synonym">Oedipomidas oedipus</name>
    <dbReference type="NCBI Taxonomy" id="9490"/>
    <lineage>
        <taxon>Eukaryota</taxon>
        <taxon>Metazoa</taxon>
        <taxon>Chordata</taxon>
        <taxon>Craniata</taxon>
        <taxon>Vertebrata</taxon>
        <taxon>Euteleostomi</taxon>
        <taxon>Mammalia</taxon>
        <taxon>Eutheria</taxon>
        <taxon>Euarchontoglires</taxon>
        <taxon>Primates</taxon>
        <taxon>Haplorrhini</taxon>
        <taxon>Platyrrhini</taxon>
        <taxon>Cebidae</taxon>
        <taxon>Callitrichinae</taxon>
        <taxon>Saguinus</taxon>
    </lineage>
</organism>
<dbReference type="EMBL" id="JASSZA010000011">
    <property type="protein sequence ID" value="KAK2099032.1"/>
    <property type="molecule type" value="Genomic_DNA"/>
</dbReference>
<reference evidence="7 8" key="1">
    <citation type="submission" date="2023-05" db="EMBL/GenBank/DDBJ databases">
        <title>B98-5 Cell Line De Novo Hybrid Assembly: An Optical Mapping Approach.</title>
        <authorList>
            <person name="Kananen K."/>
            <person name="Auerbach J.A."/>
            <person name="Kautto E."/>
            <person name="Blachly J.S."/>
        </authorList>
    </citation>
    <scope>NUCLEOTIDE SEQUENCE [LARGE SCALE GENOMIC DNA]</scope>
    <source>
        <strain evidence="7">B95-8</strain>
        <tissue evidence="7">Cell line</tissue>
    </source>
</reference>
<keyword evidence="2" id="KW-0963">Cytoplasm</keyword>
<evidence type="ECO:0000256" key="3">
    <source>
        <dbReference type="ARBA" id="ARBA00022737"/>
    </source>
</evidence>
<comment type="subcellular location">
    <subcellularLocation>
        <location evidence="1">Cytoplasm</location>
    </subcellularLocation>
</comment>
<evidence type="ECO:0000313" key="7">
    <source>
        <dbReference type="EMBL" id="KAK2099032.1"/>
    </source>
</evidence>
<gene>
    <name evidence="7" type="ORF">P7K49_024483</name>
</gene>
<dbReference type="Pfam" id="PF00169">
    <property type="entry name" value="PH"/>
    <property type="match status" value="1"/>
</dbReference>
<dbReference type="SMART" id="SM00233">
    <property type="entry name" value="PH"/>
    <property type="match status" value="1"/>
</dbReference>
<evidence type="ECO:0000259" key="6">
    <source>
        <dbReference type="PROSITE" id="PS50003"/>
    </source>
</evidence>
<keyword evidence="8" id="KW-1185">Reference proteome</keyword>
<keyword evidence="4" id="KW-0175">Coiled coil</keyword>
<evidence type="ECO:0000256" key="5">
    <source>
        <dbReference type="SAM" id="MobiDB-lite"/>
    </source>
</evidence>
<evidence type="ECO:0000256" key="1">
    <source>
        <dbReference type="ARBA" id="ARBA00004496"/>
    </source>
</evidence>
<comment type="caution">
    <text evidence="7">The sequence shown here is derived from an EMBL/GenBank/DDBJ whole genome shotgun (WGS) entry which is preliminary data.</text>
</comment>
<dbReference type="CDD" id="cd13307">
    <property type="entry name" value="PH2_AFAP"/>
    <property type="match status" value="1"/>
</dbReference>
<proteinExistence type="predicted"/>
<dbReference type="Gene3D" id="2.30.29.30">
    <property type="entry name" value="Pleckstrin-homology domain (PH domain)/Phosphotyrosine-binding domain (PTB)"/>
    <property type="match status" value="1"/>
</dbReference>
<protein>
    <recommendedName>
        <fullName evidence="6">PH domain-containing protein</fullName>
    </recommendedName>
</protein>
<dbReference type="PANTHER" id="PTHR14338:SF4">
    <property type="entry name" value="ACTIN FILAMENT-ASSOCIATED PROTEIN 1-LIKE 2"/>
    <property type="match status" value="1"/>
</dbReference>
<dbReference type="InterPro" id="IPR001849">
    <property type="entry name" value="PH_domain"/>
</dbReference>
<feature type="compositionally biased region" description="Polar residues" evidence="5">
    <location>
        <begin position="324"/>
        <end position="337"/>
    </location>
</feature>
<evidence type="ECO:0000313" key="8">
    <source>
        <dbReference type="Proteomes" id="UP001266305"/>
    </source>
</evidence>